<accession>A0A9W9UGV4</accession>
<organism evidence="1 2">
    <name type="scientific">Penicillium brevicompactum</name>
    <dbReference type="NCBI Taxonomy" id="5074"/>
    <lineage>
        <taxon>Eukaryota</taxon>
        <taxon>Fungi</taxon>
        <taxon>Dikarya</taxon>
        <taxon>Ascomycota</taxon>
        <taxon>Pezizomycotina</taxon>
        <taxon>Eurotiomycetes</taxon>
        <taxon>Eurotiomycetidae</taxon>
        <taxon>Eurotiales</taxon>
        <taxon>Aspergillaceae</taxon>
        <taxon>Penicillium</taxon>
    </lineage>
</organism>
<dbReference type="EMBL" id="JAPZBQ010000003">
    <property type="protein sequence ID" value="KAJ5338121.1"/>
    <property type="molecule type" value="Genomic_DNA"/>
</dbReference>
<proteinExistence type="predicted"/>
<evidence type="ECO:0000313" key="1">
    <source>
        <dbReference type="EMBL" id="KAJ5338121.1"/>
    </source>
</evidence>
<name>A0A9W9UGV4_PENBR</name>
<reference evidence="1" key="2">
    <citation type="journal article" date="2023" name="IMA Fungus">
        <title>Comparative genomic study of the Penicillium genus elucidates a diverse pangenome and 15 lateral gene transfer events.</title>
        <authorList>
            <person name="Petersen C."/>
            <person name="Sorensen T."/>
            <person name="Nielsen M.R."/>
            <person name="Sondergaard T.E."/>
            <person name="Sorensen J.L."/>
            <person name="Fitzpatrick D.A."/>
            <person name="Frisvad J.C."/>
            <person name="Nielsen K.L."/>
        </authorList>
    </citation>
    <scope>NUCLEOTIDE SEQUENCE</scope>
    <source>
        <strain evidence="1">IBT 35673</strain>
    </source>
</reference>
<sequence length="560" mass="63077">MDVQGIVTIIFNGCYYIQQWDFDGHINTLGVHIIGTIPTDPQQYQEFLEFFRTKYANKEAALSKEVHEMRAGLEPNYSLFEEFKTLPSKFPWVGRPNQYHYTVDLDREILTINNSIHWKLGNIPRHNDMWFHAMEQGVTDYLITVSPSLRLDEHLTSPALPLPIENWANEDNFRIVAPKINLEEARTSFLTCVLADTVLQHRDVLLAYGLDFTPDSFFFREFIFALVSIASDQAKFHSFPAQSCNSRACINRPPELCASNHLPRSPGWLKKEWTGQEDPLMEFGSLSHRPGEPQGVSPAETTYWHETVLISLSLVADGEAVLRAANWGLADGKSHFQLAVLSLFKVSLAEVSGQDETGPIIKTTHSIDLSPVHASNCTATHTYNRPERDPEIESQPSPSELITAWNCAGTTRKLQTHFPGLSALVNFFEVAANRRSAFRSVGILPPELSQKVIEFADFETWQSCKKASIVFRACCLRDHRLNDRVAIVGGPFERRQSADKSAMLGFIFKDLETGTVAPLVQITPHRRVEEPEANFVPIIGHDRKAIMVGTTVDFKPVEAS</sequence>
<reference evidence="1" key="1">
    <citation type="submission" date="2022-12" db="EMBL/GenBank/DDBJ databases">
        <authorList>
            <person name="Petersen C."/>
        </authorList>
    </citation>
    <scope>NUCLEOTIDE SEQUENCE</scope>
    <source>
        <strain evidence="1">IBT 35673</strain>
    </source>
</reference>
<evidence type="ECO:0000313" key="2">
    <source>
        <dbReference type="Proteomes" id="UP001147695"/>
    </source>
</evidence>
<gene>
    <name evidence="1" type="ORF">N7452_004849</name>
</gene>
<comment type="caution">
    <text evidence="1">The sequence shown here is derived from an EMBL/GenBank/DDBJ whole genome shotgun (WGS) entry which is preliminary data.</text>
</comment>
<dbReference type="Proteomes" id="UP001147695">
    <property type="component" value="Unassembled WGS sequence"/>
</dbReference>
<dbReference type="AlphaFoldDB" id="A0A9W9UGV4"/>
<protein>
    <submittedName>
        <fullName evidence="1">Uncharacterized protein</fullName>
    </submittedName>
</protein>